<feature type="compositionally biased region" description="Polar residues" evidence="1">
    <location>
        <begin position="84"/>
        <end position="95"/>
    </location>
</feature>
<feature type="compositionally biased region" description="Low complexity" evidence="1">
    <location>
        <begin position="98"/>
        <end position="110"/>
    </location>
</feature>
<evidence type="ECO:0000313" key="3">
    <source>
        <dbReference type="Proteomes" id="UP000095210"/>
    </source>
</evidence>
<dbReference type="AlphaFoldDB" id="A0AAC9HP31"/>
<accession>A0AAC9HP31</accession>
<organism evidence="2 3">
    <name type="scientific">Actinoalloteichus hymeniacidonis</name>
    <dbReference type="NCBI Taxonomy" id="340345"/>
    <lineage>
        <taxon>Bacteria</taxon>
        <taxon>Bacillati</taxon>
        <taxon>Actinomycetota</taxon>
        <taxon>Actinomycetes</taxon>
        <taxon>Pseudonocardiales</taxon>
        <taxon>Pseudonocardiaceae</taxon>
        <taxon>Actinoalloteichus</taxon>
    </lineage>
</organism>
<reference evidence="3" key="1">
    <citation type="submission" date="2016-03" db="EMBL/GenBank/DDBJ databases">
        <title>Complete genome sequence of the type strain Actinoalloteichus hymeniacidonis DSM 45092.</title>
        <authorList>
            <person name="Schaffert L."/>
            <person name="Albersmeier A."/>
            <person name="Winkler A."/>
            <person name="Kalinowski J."/>
            <person name="Zotchev S."/>
            <person name="Ruckert C."/>
        </authorList>
    </citation>
    <scope>NUCLEOTIDE SEQUENCE [LARGE SCALE GENOMIC DNA]</scope>
    <source>
        <strain evidence="3">HPA177(T) (DSM 45092(T))</strain>
    </source>
</reference>
<dbReference type="KEGG" id="ahm:TL08_10575"/>
<dbReference type="Proteomes" id="UP000095210">
    <property type="component" value="Chromosome"/>
</dbReference>
<feature type="region of interest" description="Disordered" evidence="1">
    <location>
        <begin position="1"/>
        <end position="22"/>
    </location>
</feature>
<dbReference type="RefSeq" id="WP_069848491.1">
    <property type="nucleotide sequence ID" value="NZ_CP014859.1"/>
</dbReference>
<evidence type="ECO:0000256" key="1">
    <source>
        <dbReference type="SAM" id="MobiDB-lite"/>
    </source>
</evidence>
<keyword evidence="3" id="KW-1185">Reference proteome</keyword>
<feature type="compositionally biased region" description="Polar residues" evidence="1">
    <location>
        <begin position="13"/>
        <end position="22"/>
    </location>
</feature>
<sequence length="128" mass="13721">MSVDQWPPVDPAPTQSSTTNRSYELRVAGRSVYRIAQVFPEMSVGRNTQEAILRGTILDDAALHSLLVRVQTLGLRLLSIHQVPSISDPESSTGDSGPPATSAAAPAVTPESRRRPSSSKRRSASRTG</sequence>
<evidence type="ECO:0000313" key="2">
    <source>
        <dbReference type="EMBL" id="AOS62929.1"/>
    </source>
</evidence>
<name>A0AAC9HP31_9PSEU</name>
<protein>
    <submittedName>
        <fullName evidence="2">Uncharacterized protein</fullName>
    </submittedName>
</protein>
<proteinExistence type="predicted"/>
<gene>
    <name evidence="2" type="ORF">TL08_10575</name>
</gene>
<feature type="region of interest" description="Disordered" evidence="1">
    <location>
        <begin position="84"/>
        <end position="128"/>
    </location>
</feature>
<dbReference type="EMBL" id="CP014859">
    <property type="protein sequence ID" value="AOS62929.1"/>
    <property type="molecule type" value="Genomic_DNA"/>
</dbReference>
<feature type="compositionally biased region" description="Basic residues" evidence="1">
    <location>
        <begin position="115"/>
        <end position="128"/>
    </location>
</feature>